<dbReference type="PROSITE" id="PS50112">
    <property type="entry name" value="PAS"/>
    <property type="match status" value="1"/>
</dbReference>
<evidence type="ECO:0000313" key="8">
    <source>
        <dbReference type="EnsemblMetazoa" id="PHUM613230-PA"/>
    </source>
</evidence>
<dbReference type="VEuPathDB" id="VectorBase:PHUM613230"/>
<protein>
    <submittedName>
        <fullName evidence="7 8">Hypoxia-inducible factor 1 alpha, putative</fullName>
    </submittedName>
</protein>
<dbReference type="GO" id="GO:0005634">
    <property type="term" value="C:nucleus"/>
    <property type="evidence" value="ECO:0007669"/>
    <property type="project" value="UniProtKB-SubCell"/>
</dbReference>
<dbReference type="KEGG" id="phu:Phum_PHUM613230"/>
<dbReference type="OMA" id="KFTYTIC"/>
<dbReference type="AlphaFoldDB" id="E0W404"/>
<organism>
    <name type="scientific">Pediculus humanus subsp. corporis</name>
    <name type="common">Body louse</name>
    <dbReference type="NCBI Taxonomy" id="121224"/>
    <lineage>
        <taxon>Eukaryota</taxon>
        <taxon>Metazoa</taxon>
        <taxon>Ecdysozoa</taxon>
        <taxon>Arthropoda</taxon>
        <taxon>Hexapoda</taxon>
        <taxon>Insecta</taxon>
        <taxon>Pterygota</taxon>
        <taxon>Neoptera</taxon>
        <taxon>Paraneoptera</taxon>
        <taxon>Psocodea</taxon>
        <taxon>Troctomorpha</taxon>
        <taxon>Phthiraptera</taxon>
        <taxon>Anoplura</taxon>
        <taxon>Pediculidae</taxon>
        <taxon>Pediculus</taxon>
    </lineage>
</organism>
<evidence type="ECO:0000256" key="1">
    <source>
        <dbReference type="ARBA" id="ARBA00004123"/>
    </source>
</evidence>
<dbReference type="GeneID" id="8239756"/>
<dbReference type="InParanoid" id="E0W404"/>
<dbReference type="STRING" id="121224.E0W404"/>
<dbReference type="GO" id="GO:0010557">
    <property type="term" value="P:positive regulation of macromolecule biosynthetic process"/>
    <property type="evidence" value="ECO:0007669"/>
    <property type="project" value="UniProtKB-ARBA"/>
</dbReference>
<dbReference type="Proteomes" id="UP000009046">
    <property type="component" value="Unassembled WGS sequence"/>
</dbReference>
<comment type="subcellular location">
    <subcellularLocation>
        <location evidence="1">Nucleus</location>
    </subcellularLocation>
</comment>
<dbReference type="OrthoDB" id="9978016at2759"/>
<dbReference type="HOGENOM" id="CLU_017524_0_0_1"/>
<feature type="region of interest" description="Disordered" evidence="5">
    <location>
        <begin position="558"/>
        <end position="596"/>
    </location>
</feature>
<gene>
    <name evidence="8" type="primary">8239756</name>
    <name evidence="7" type="ORF">Phum_PHUM613230</name>
</gene>
<reference evidence="7" key="1">
    <citation type="submission" date="2007-04" db="EMBL/GenBank/DDBJ databases">
        <title>Annotation of Pediculus humanus corporis strain USDA.</title>
        <authorList>
            <person name="Kirkness E."/>
            <person name="Hannick L."/>
            <person name="Hass B."/>
            <person name="Bruggner R."/>
            <person name="Lawson D."/>
            <person name="Bidwell S."/>
            <person name="Joardar V."/>
            <person name="Caler E."/>
            <person name="Walenz B."/>
            <person name="Inman J."/>
            <person name="Schobel S."/>
            <person name="Galinsky K."/>
            <person name="Amedeo P."/>
            <person name="Strausberg R."/>
        </authorList>
    </citation>
    <scope>NUCLEOTIDE SEQUENCE</scope>
    <source>
        <strain evidence="7">USDA</strain>
    </source>
</reference>
<dbReference type="EMBL" id="DS235885">
    <property type="protein sequence ID" value="EEB20360.1"/>
    <property type="molecule type" value="Genomic_DNA"/>
</dbReference>
<evidence type="ECO:0000256" key="3">
    <source>
        <dbReference type="ARBA" id="ARBA00023163"/>
    </source>
</evidence>
<dbReference type="FunFam" id="3.30.450.20:FF:000081">
    <property type="entry name" value="Dysfusion, isoform B"/>
    <property type="match status" value="1"/>
</dbReference>
<dbReference type="EMBL" id="AAZO01007496">
    <property type="status" value="NOT_ANNOTATED_CDS"/>
    <property type="molecule type" value="Genomic_DNA"/>
</dbReference>
<dbReference type="PANTHER" id="PTHR23043:SF39">
    <property type="entry name" value="DYSFUSION, ISOFORM D"/>
    <property type="match status" value="1"/>
</dbReference>
<evidence type="ECO:0000313" key="9">
    <source>
        <dbReference type="Proteomes" id="UP000009046"/>
    </source>
</evidence>
<dbReference type="Gene3D" id="3.30.450.20">
    <property type="entry name" value="PAS domain"/>
    <property type="match status" value="2"/>
</dbReference>
<keyword evidence="2" id="KW-0805">Transcription regulation</keyword>
<keyword evidence="9" id="KW-1185">Reference proteome</keyword>
<dbReference type="RefSeq" id="XP_002433098.1">
    <property type="nucleotide sequence ID" value="XM_002433053.1"/>
</dbReference>
<evidence type="ECO:0000256" key="5">
    <source>
        <dbReference type="SAM" id="MobiDB-lite"/>
    </source>
</evidence>
<dbReference type="FunCoup" id="E0W404">
    <property type="interactions" value="1"/>
</dbReference>
<accession>E0W404</accession>
<dbReference type="eggNOG" id="ENOG502QRXX">
    <property type="taxonomic scope" value="Eukaryota"/>
</dbReference>
<dbReference type="PANTHER" id="PTHR23043">
    <property type="entry name" value="HYPOXIA-INDUCIBLE FACTOR 1 ALPHA"/>
    <property type="match status" value="1"/>
</dbReference>
<name>E0W404_PEDHC</name>
<dbReference type="InterPro" id="IPR000014">
    <property type="entry name" value="PAS"/>
</dbReference>
<feature type="region of interest" description="Disordered" evidence="5">
    <location>
        <begin position="376"/>
        <end position="396"/>
    </location>
</feature>
<evidence type="ECO:0000313" key="7">
    <source>
        <dbReference type="EMBL" id="EEB20360.1"/>
    </source>
</evidence>
<keyword evidence="4" id="KW-0539">Nucleus</keyword>
<evidence type="ECO:0000256" key="2">
    <source>
        <dbReference type="ARBA" id="ARBA00023015"/>
    </source>
</evidence>
<dbReference type="EnsemblMetazoa" id="PHUM613230-RA">
    <property type="protein sequence ID" value="PHUM613230-PA"/>
    <property type="gene ID" value="PHUM613230"/>
</dbReference>
<reference evidence="8" key="3">
    <citation type="submission" date="2021-02" db="UniProtKB">
        <authorList>
            <consortium name="EnsemblMetazoa"/>
        </authorList>
    </citation>
    <scope>IDENTIFICATION</scope>
    <source>
        <strain evidence="8">USDA</strain>
    </source>
</reference>
<proteinExistence type="predicted"/>
<sequence length="617" mass="69829">MMTQNGKLLYISDNAAEYLGHSMEDLLIHGDSVYDIIDKQDHQAIQTELVRNSNSPSDDDRMFLCRMNVSRNARRQMRFGDQKVVLVQGHYLSFLPLCSRNEPVFLATCTPVAMPETRECVVQGATNVFTSIHSMDMKFIHIDKNGEFHLGFPRPELQGASWYHLLHWDCMREAQSKHRLITQSEQDRSCILLLRLQKRTGDWLWVHCVLQVKDNMENSQQPVIVCTNQVLSDKEAAVMLTNGWLYHYYMVQSKLQYGLAYEAAAATRMAAAAAYYHPHSQHPQSIGTYPHHIGHQHLESSHHHHHHHSYLQHQISPNENHNSTSGYILPHNSSNFKQERLDPDATPVDYSVHSQSEIQNRSNITDHYHQDHNQNHINHDENRSPPVIQHTSHKRRSVKLENVKNESSPRVSPNSEIIVDLDRNGSGMYTSGNGGVGGGGGGALMLAATPVPLHSFVRPRVLIKGGMVDPAEFMEQWNPSPPWSDTTVQKVPDIIHQDLSPYVTTTPPTPTGTPSSLSVGSLSHQPPHSAFSFDWAPEQYVPTLQHPRAVPLADEEQNMNSSWPSEHRLFPLQPPPPPRLLQPPPPSSVLKMEQETDSSSRKGIIFFLSKHFTAIFK</sequence>
<dbReference type="Pfam" id="PF14598">
    <property type="entry name" value="PAS_11"/>
    <property type="match status" value="1"/>
</dbReference>
<feature type="domain" description="PAS" evidence="6">
    <location>
        <begin position="1"/>
        <end position="49"/>
    </location>
</feature>
<reference evidence="7" key="2">
    <citation type="submission" date="2007-04" db="EMBL/GenBank/DDBJ databases">
        <title>The genome of the human body louse.</title>
        <authorList>
            <consortium name="The Human Body Louse Genome Consortium"/>
            <person name="Kirkness E."/>
            <person name="Walenz B."/>
            <person name="Hass B."/>
            <person name="Bruggner R."/>
            <person name="Strausberg R."/>
        </authorList>
    </citation>
    <scope>NUCLEOTIDE SEQUENCE</scope>
    <source>
        <strain evidence="7">USDA</strain>
    </source>
</reference>
<dbReference type="GO" id="GO:0000981">
    <property type="term" value="F:DNA-binding transcription factor activity, RNA polymerase II-specific"/>
    <property type="evidence" value="ECO:0007669"/>
    <property type="project" value="TreeGrafter"/>
</dbReference>
<dbReference type="GO" id="GO:0000977">
    <property type="term" value="F:RNA polymerase II transcription regulatory region sequence-specific DNA binding"/>
    <property type="evidence" value="ECO:0007669"/>
    <property type="project" value="TreeGrafter"/>
</dbReference>
<dbReference type="SUPFAM" id="SSF55785">
    <property type="entry name" value="PYP-like sensor domain (PAS domain)"/>
    <property type="match status" value="2"/>
</dbReference>
<evidence type="ECO:0000259" key="6">
    <source>
        <dbReference type="PROSITE" id="PS50112"/>
    </source>
</evidence>
<dbReference type="CDD" id="cd00130">
    <property type="entry name" value="PAS"/>
    <property type="match status" value="2"/>
</dbReference>
<keyword evidence="3" id="KW-0804">Transcription</keyword>
<evidence type="ECO:0000256" key="4">
    <source>
        <dbReference type="ARBA" id="ARBA00023242"/>
    </source>
</evidence>
<dbReference type="CTD" id="8239756"/>
<feature type="compositionally biased region" description="Pro residues" evidence="5">
    <location>
        <begin position="572"/>
        <end position="587"/>
    </location>
</feature>
<dbReference type="InterPro" id="IPR035965">
    <property type="entry name" value="PAS-like_dom_sf"/>
</dbReference>